<keyword evidence="3" id="KW-1185">Reference proteome</keyword>
<dbReference type="InterPro" id="IPR041657">
    <property type="entry name" value="HTH_17"/>
</dbReference>
<dbReference type="RefSeq" id="WP_003330470.1">
    <property type="nucleotide sequence ID" value="NZ_AJLR01000042.1"/>
</dbReference>
<protein>
    <submittedName>
        <fullName evidence="2">DNA binding domain-containing protein</fullName>
    </submittedName>
</protein>
<dbReference type="PATRIC" id="fig|1131731.3.peg.1305"/>
<sequence length="59" mass="6866">MRYEDLKDVLTVKDIMEFLGISRAKAYELVNSGEFHTVRVGTRILIPKISIQKWLEGEK</sequence>
<dbReference type="Gene3D" id="3.90.105.50">
    <property type="match status" value="1"/>
</dbReference>
<accession>K6DIH3</accession>
<evidence type="ECO:0000313" key="2">
    <source>
        <dbReference type="EMBL" id="EKN68094.1"/>
    </source>
</evidence>
<dbReference type="InterPro" id="IPR038148">
    <property type="entry name" value="Tn1545/Tn916_Xis"/>
</dbReference>
<dbReference type="NCBIfam" id="TIGR01764">
    <property type="entry name" value="excise"/>
    <property type="match status" value="1"/>
</dbReference>
<dbReference type="EMBL" id="AJLR01000042">
    <property type="protein sequence ID" value="EKN68094.1"/>
    <property type="molecule type" value="Genomic_DNA"/>
</dbReference>
<dbReference type="Proteomes" id="UP000006315">
    <property type="component" value="Unassembled WGS sequence"/>
</dbReference>
<name>K6DIH3_SCHAZ</name>
<evidence type="ECO:0000313" key="3">
    <source>
        <dbReference type="Proteomes" id="UP000006315"/>
    </source>
</evidence>
<feature type="domain" description="Helix-turn-helix" evidence="1">
    <location>
        <begin position="9"/>
        <end position="57"/>
    </location>
</feature>
<dbReference type="InterPro" id="IPR010093">
    <property type="entry name" value="SinI_DNA-bd"/>
</dbReference>
<dbReference type="STRING" id="1131731.BAZO_06239"/>
<evidence type="ECO:0000259" key="1">
    <source>
        <dbReference type="Pfam" id="PF12728"/>
    </source>
</evidence>
<dbReference type="GO" id="GO:0003677">
    <property type="term" value="F:DNA binding"/>
    <property type="evidence" value="ECO:0007669"/>
    <property type="project" value="InterPro"/>
</dbReference>
<comment type="caution">
    <text evidence="2">The sequence shown here is derived from an EMBL/GenBank/DDBJ whole genome shotgun (WGS) entry which is preliminary data.</text>
</comment>
<gene>
    <name evidence="2" type="ORF">BAZO_06239</name>
</gene>
<proteinExistence type="predicted"/>
<dbReference type="Pfam" id="PF12728">
    <property type="entry name" value="HTH_17"/>
    <property type="match status" value="1"/>
</dbReference>
<organism evidence="2 3">
    <name type="scientific">Schinkia azotoformans LMG 9581</name>
    <dbReference type="NCBI Taxonomy" id="1131731"/>
    <lineage>
        <taxon>Bacteria</taxon>
        <taxon>Bacillati</taxon>
        <taxon>Bacillota</taxon>
        <taxon>Bacilli</taxon>
        <taxon>Bacillales</taxon>
        <taxon>Bacillaceae</taxon>
        <taxon>Calidifontibacillus/Schinkia group</taxon>
        <taxon>Schinkia</taxon>
    </lineage>
</organism>
<dbReference type="AlphaFoldDB" id="K6DIH3"/>
<reference evidence="2 3" key="1">
    <citation type="journal article" date="2012" name="Front. Microbiol.">
        <title>Redundancy and modularity in membrane-associated dissimilatory nitrate reduction in Bacillus.</title>
        <authorList>
            <person name="Heylen K."/>
            <person name="Keltjens J."/>
        </authorList>
    </citation>
    <scope>NUCLEOTIDE SEQUENCE [LARGE SCALE GENOMIC DNA]</scope>
    <source>
        <strain evidence="2 3">LMG 9581</strain>
    </source>
</reference>